<dbReference type="GO" id="GO:0005085">
    <property type="term" value="F:guanyl-nucleotide exchange factor activity"/>
    <property type="evidence" value="ECO:0007669"/>
    <property type="project" value="UniProtKB-KW"/>
</dbReference>
<keyword evidence="1" id="KW-0344">Guanine-nucleotide releasing factor</keyword>
<proteinExistence type="predicted"/>
<dbReference type="PANTHER" id="PTHR46572:SF1">
    <property type="entry name" value="RHO1 GUANINE NUCLEOTIDE EXCHANGE FACTOR TUS1"/>
    <property type="match status" value="1"/>
</dbReference>
<evidence type="ECO:0000259" key="3">
    <source>
        <dbReference type="PROSITE" id="PS50010"/>
    </source>
</evidence>
<name>A0A0D0VUD3_CRYGA</name>
<gene>
    <name evidence="5" type="ORF">I312_00502</name>
</gene>
<dbReference type="AlphaFoldDB" id="A0A0D0VUD3"/>
<dbReference type="Gene3D" id="1.20.900.10">
    <property type="entry name" value="Dbl homology (DH) domain"/>
    <property type="match status" value="1"/>
</dbReference>
<dbReference type="InterPro" id="IPR052233">
    <property type="entry name" value="Rho-type_GEFs"/>
</dbReference>
<evidence type="ECO:0000256" key="1">
    <source>
        <dbReference type="ARBA" id="ARBA00022658"/>
    </source>
</evidence>
<dbReference type="InterPro" id="IPR000219">
    <property type="entry name" value="DH_dom"/>
</dbReference>
<evidence type="ECO:0000256" key="2">
    <source>
        <dbReference type="SAM" id="MobiDB-lite"/>
    </source>
</evidence>
<dbReference type="PROSITE" id="PS50219">
    <property type="entry name" value="CNH"/>
    <property type="match status" value="1"/>
</dbReference>
<dbReference type="OrthoDB" id="2272012at2759"/>
<dbReference type="SMART" id="SM00325">
    <property type="entry name" value="RhoGEF"/>
    <property type="match status" value="1"/>
</dbReference>
<accession>A0A0D0VUD3</accession>
<dbReference type="HOGENOM" id="CLU_005275_1_0_1"/>
<reference evidence="5" key="1">
    <citation type="submission" date="2015-01" db="EMBL/GenBank/DDBJ databases">
        <title>The Genome Sequence of Cryptococcus gattii CA1280.</title>
        <authorList>
            <consortium name="The Broad Institute Genomics Platform"/>
            <person name="Cuomo C."/>
            <person name="Litvintseva A."/>
            <person name="Chen Y."/>
            <person name="Heitman J."/>
            <person name="Sun S."/>
            <person name="Springer D."/>
            <person name="Dromer F."/>
            <person name="Young S."/>
            <person name="Zeng Q."/>
            <person name="Gargeya S."/>
            <person name="Abouelleil A."/>
            <person name="Alvarado L."/>
            <person name="Chapman S.B."/>
            <person name="Gainer-Dewar J."/>
            <person name="Goldberg J."/>
            <person name="Griggs A."/>
            <person name="Gujja S."/>
            <person name="Hansen M."/>
            <person name="Howarth C."/>
            <person name="Imamovic A."/>
            <person name="Larimer J."/>
            <person name="Murphy C."/>
            <person name="Naylor J."/>
            <person name="Pearson M."/>
            <person name="Priest M."/>
            <person name="Roberts A."/>
            <person name="Saif S."/>
            <person name="Shea T."/>
            <person name="Sykes S."/>
            <person name="Wortman J."/>
            <person name="Nusbaum C."/>
            <person name="Birren B."/>
        </authorList>
    </citation>
    <scope>NUCLEOTIDE SEQUENCE [LARGE SCALE GENOMIC DNA]</scope>
    <source>
        <strain evidence="5">CA1280</strain>
    </source>
</reference>
<evidence type="ECO:0000313" key="5">
    <source>
        <dbReference type="EMBL" id="KIR50561.1"/>
    </source>
</evidence>
<dbReference type="InterPro" id="IPR035899">
    <property type="entry name" value="DBL_dom_sf"/>
</dbReference>
<feature type="region of interest" description="Disordered" evidence="2">
    <location>
        <begin position="1"/>
        <end position="28"/>
    </location>
</feature>
<dbReference type="PANTHER" id="PTHR46572">
    <property type="entry name" value="RHO1 GDP-GTP EXCHANGE PROTEIN 1-RELATED"/>
    <property type="match status" value="1"/>
</dbReference>
<feature type="compositionally biased region" description="Low complexity" evidence="2">
    <location>
        <begin position="1"/>
        <end position="27"/>
    </location>
</feature>
<dbReference type="SUPFAM" id="SSF48065">
    <property type="entry name" value="DBL homology domain (DH-domain)"/>
    <property type="match status" value="1"/>
</dbReference>
<dbReference type="PROSITE" id="PS50010">
    <property type="entry name" value="DH_2"/>
    <property type="match status" value="1"/>
</dbReference>
<organism evidence="5">
    <name type="scientific">Cryptococcus bacillisporus CA1280</name>
    <dbReference type="NCBI Taxonomy" id="1296109"/>
    <lineage>
        <taxon>Eukaryota</taxon>
        <taxon>Fungi</taxon>
        <taxon>Dikarya</taxon>
        <taxon>Basidiomycota</taxon>
        <taxon>Agaricomycotina</taxon>
        <taxon>Tremellomycetes</taxon>
        <taxon>Tremellales</taxon>
        <taxon>Cryptococcaceae</taxon>
        <taxon>Cryptococcus</taxon>
        <taxon>Cryptococcus gattii species complex</taxon>
    </lineage>
</organism>
<protein>
    <submittedName>
        <fullName evidence="5">Unplaced genomic scaffold supercont1.1, whole genome shotgun sequence</fullName>
    </submittedName>
</protein>
<dbReference type="Pfam" id="PF00621">
    <property type="entry name" value="RhoGEF"/>
    <property type="match status" value="1"/>
</dbReference>
<feature type="domain" description="CNH" evidence="4">
    <location>
        <begin position="428"/>
        <end position="743"/>
    </location>
</feature>
<dbReference type="Pfam" id="PF00780">
    <property type="entry name" value="CNH"/>
    <property type="match status" value="1"/>
</dbReference>
<evidence type="ECO:0000259" key="4">
    <source>
        <dbReference type="PROSITE" id="PS50219"/>
    </source>
</evidence>
<feature type="region of interest" description="Disordered" evidence="2">
    <location>
        <begin position="131"/>
        <end position="159"/>
    </location>
</feature>
<dbReference type="InterPro" id="IPR001180">
    <property type="entry name" value="CNH_dom"/>
</dbReference>
<feature type="domain" description="DH" evidence="3">
    <location>
        <begin position="257"/>
        <end position="448"/>
    </location>
</feature>
<dbReference type="EMBL" id="KN847973">
    <property type="protein sequence ID" value="KIR50561.1"/>
    <property type="molecule type" value="Genomic_DNA"/>
</dbReference>
<sequence>MDYLPANSAPRTPTASTSSIDSLSGSSDTKIYKQSRSRSFGGVLRRHRLSWGALSAERFGLGEGNSCGEDWSGGVGGKPYNEQQSLGNISGWSHANHIRRSSDSIQLSRNARKGNHSEEFKATETYRLPGTGFVGTNTLTDSVKRRPRQSIRSEGLSGSLLSPGWSPALSDRLYEDLPPASRNPSHRHLTPQDSYSLLLAYQSSAVTSHSSFDLSVASRNPIDQKIASSSSDQELSPEWHQIVDKSFCDSLDKMEQRRQGLWWEIIKGEREYVRDMDIMYHVFIQELRDCRPPVIESTKLEPFIAEVFSTASILSHAHETILRNLMERQRIEWPLLTTATDIYLQTMLEIVDLYEAYMKNYPFAEARVRRESVKNKEFRKFLESRNTASLTNRRDIFTFLSRPVTRLPRIILLLGELLKVTPKEHADKEDIPVLKEMLERVVKDTEHGIEAAAVKIKLWNIAERLLFKKGEITISSIALVPEFLWLLVLSSGTLLAFNLKKMMPTSEPSTWMSMGRAQGQLLNQSGHSVAWIYTGKTKGRRLITYVVHDRNTHGSTLNFLEPMFDNSYPSASSLLPDPVFRSFAALHLPGHASSITFFRQTVAITTEKTIVIAEPGNPVYNCVPTAGSTASLAEDAVIVKLLNGQVGSRAEGRPLGMWQTGGDEFILVYDWGACFVTKFGEICRSGTYLVWDLFPVYAIFRSPHLLLFDDSGRAEVRNVVSGKMCETIKEKGLRMMPPTREEQGMLGWSEKGLIQLAEVSLMKSAMTFINDMLRMFIDG</sequence>